<keyword evidence="3" id="KW-0216">Detoxification</keyword>
<keyword evidence="6 10" id="KW-0560">Oxidoreductase</keyword>
<dbReference type="Gene3D" id="3.20.20.70">
    <property type="entry name" value="Aldolase class I"/>
    <property type="match status" value="1"/>
</dbReference>
<comment type="caution">
    <text evidence="10">The sequence shown here is derived from an EMBL/GenBank/DDBJ whole genome shotgun (WGS) entry which is preliminary data.</text>
</comment>
<dbReference type="GO" id="GO:0004497">
    <property type="term" value="F:monooxygenase activity"/>
    <property type="evidence" value="ECO:0007669"/>
    <property type="project" value="UniProtKB-KW"/>
</dbReference>
<dbReference type="CDD" id="cd04730">
    <property type="entry name" value="NPD_like"/>
    <property type="match status" value="1"/>
</dbReference>
<name>A0ABU9YCF6_9SPHN</name>
<dbReference type="PANTHER" id="PTHR42747">
    <property type="entry name" value="NITRONATE MONOOXYGENASE-RELATED"/>
    <property type="match status" value="1"/>
</dbReference>
<keyword evidence="4" id="KW-0285">Flavoprotein</keyword>
<evidence type="ECO:0000313" key="10">
    <source>
        <dbReference type="EMBL" id="MEN2793498.1"/>
    </source>
</evidence>
<evidence type="ECO:0000256" key="9">
    <source>
        <dbReference type="ARBA" id="ARBA00049401"/>
    </source>
</evidence>
<gene>
    <name evidence="10" type="ORF">ABC974_28025</name>
</gene>
<dbReference type="InterPro" id="IPR013785">
    <property type="entry name" value="Aldolase_TIM"/>
</dbReference>
<evidence type="ECO:0000256" key="3">
    <source>
        <dbReference type="ARBA" id="ARBA00022575"/>
    </source>
</evidence>
<sequence>MSAATRAFLAITGARLPVVQAPMANFAGVELAIAAIGAGAIGSLPCAVLDPDAVIAQAGAVRAAATGPLNLNFFCHILGPVPDEGEWRGALSRFYADEGVEPPTTAPPLRRPFDAAMADAVEAVRPEIVSFHFGLPDAALLARVRASGARIFGNATNVAEARHLAARGCDAIVAQGFEAGGHAGHFLSGHHPVGLLALVPQIVDAVHVPVIAAGGIADEHAAAAAIALGAAAVQVGTAYLRTPEARPSAAHRRRLETATADDSVFTNLFTGGLARGLRNRLTDTLGPVSDAAPPFPYASAALAPLRAHAEGQGRDDFSPLWAGQGVALARAEPAAALTGRLGAAALSAGSFA</sequence>
<accession>A0ABU9YCF6</accession>
<dbReference type="Pfam" id="PF03060">
    <property type="entry name" value="NMO"/>
    <property type="match status" value="1"/>
</dbReference>
<evidence type="ECO:0000256" key="6">
    <source>
        <dbReference type="ARBA" id="ARBA00023002"/>
    </source>
</evidence>
<dbReference type="SUPFAM" id="SSF51412">
    <property type="entry name" value="Inosine monophosphate dehydrogenase (IMPDH)"/>
    <property type="match status" value="1"/>
</dbReference>
<comment type="similarity">
    <text evidence="2">Belongs to the nitronate monooxygenase family. NMO class I subfamily.</text>
</comment>
<protein>
    <recommendedName>
        <fullName evidence="8">Propionate 3-nitronate monooxygenase</fullName>
    </recommendedName>
</protein>
<reference evidence="10 11" key="1">
    <citation type="submission" date="2024-05" db="EMBL/GenBank/DDBJ databases">
        <authorList>
            <person name="Liu Q."/>
            <person name="Xin Y.-H."/>
        </authorList>
    </citation>
    <scope>NUCLEOTIDE SEQUENCE [LARGE SCALE GENOMIC DNA]</scope>
    <source>
        <strain evidence="10 11">CGMCC 1.10181</strain>
    </source>
</reference>
<keyword evidence="11" id="KW-1185">Reference proteome</keyword>
<evidence type="ECO:0000256" key="1">
    <source>
        <dbReference type="ARBA" id="ARBA00001917"/>
    </source>
</evidence>
<keyword evidence="5" id="KW-0288">FMN</keyword>
<proteinExistence type="inferred from homology"/>
<dbReference type="RefSeq" id="WP_343891514.1">
    <property type="nucleotide sequence ID" value="NZ_BAAAEH010000045.1"/>
</dbReference>
<evidence type="ECO:0000256" key="5">
    <source>
        <dbReference type="ARBA" id="ARBA00022643"/>
    </source>
</evidence>
<evidence type="ECO:0000256" key="4">
    <source>
        <dbReference type="ARBA" id="ARBA00022630"/>
    </source>
</evidence>
<dbReference type="EMBL" id="JBDIME010000051">
    <property type="protein sequence ID" value="MEN2793498.1"/>
    <property type="molecule type" value="Genomic_DNA"/>
</dbReference>
<comment type="catalytic activity">
    <reaction evidence="9">
        <text>3 propionate 3-nitronate + 3 O2 + H2O = 3 3-oxopropanoate + 2 nitrate + nitrite + H2O2 + 3 H(+)</text>
        <dbReference type="Rhea" id="RHEA:57332"/>
        <dbReference type="ChEBI" id="CHEBI:15377"/>
        <dbReference type="ChEBI" id="CHEBI:15378"/>
        <dbReference type="ChEBI" id="CHEBI:15379"/>
        <dbReference type="ChEBI" id="CHEBI:16240"/>
        <dbReference type="ChEBI" id="CHEBI:16301"/>
        <dbReference type="ChEBI" id="CHEBI:17632"/>
        <dbReference type="ChEBI" id="CHEBI:33190"/>
        <dbReference type="ChEBI" id="CHEBI:136067"/>
    </reaction>
</comment>
<evidence type="ECO:0000313" key="11">
    <source>
        <dbReference type="Proteomes" id="UP001419910"/>
    </source>
</evidence>
<dbReference type="InterPro" id="IPR004136">
    <property type="entry name" value="NMO"/>
</dbReference>
<organism evidence="10 11">
    <name type="scientific">Sphingomonas oligophenolica</name>
    <dbReference type="NCBI Taxonomy" id="301154"/>
    <lineage>
        <taxon>Bacteria</taxon>
        <taxon>Pseudomonadati</taxon>
        <taxon>Pseudomonadota</taxon>
        <taxon>Alphaproteobacteria</taxon>
        <taxon>Sphingomonadales</taxon>
        <taxon>Sphingomonadaceae</taxon>
        <taxon>Sphingomonas</taxon>
    </lineage>
</organism>
<dbReference type="Proteomes" id="UP001419910">
    <property type="component" value="Unassembled WGS sequence"/>
</dbReference>
<evidence type="ECO:0000256" key="8">
    <source>
        <dbReference type="ARBA" id="ARBA00031155"/>
    </source>
</evidence>
<evidence type="ECO:0000256" key="2">
    <source>
        <dbReference type="ARBA" id="ARBA00009881"/>
    </source>
</evidence>
<evidence type="ECO:0000256" key="7">
    <source>
        <dbReference type="ARBA" id="ARBA00023033"/>
    </source>
</evidence>
<dbReference type="PANTHER" id="PTHR42747:SF3">
    <property type="entry name" value="NITRONATE MONOOXYGENASE-RELATED"/>
    <property type="match status" value="1"/>
</dbReference>
<keyword evidence="7 10" id="KW-0503">Monooxygenase</keyword>
<comment type="cofactor">
    <cofactor evidence="1">
        <name>FMN</name>
        <dbReference type="ChEBI" id="CHEBI:58210"/>
    </cofactor>
</comment>